<dbReference type="AlphaFoldDB" id="A0A5A8C5G6"/>
<keyword evidence="5 9" id="KW-0808">Transferase</keyword>
<evidence type="ECO:0000313" key="12">
    <source>
        <dbReference type="Proteomes" id="UP000323011"/>
    </source>
</evidence>
<feature type="region of interest" description="Disordered" evidence="10">
    <location>
        <begin position="822"/>
        <end position="841"/>
    </location>
</feature>
<dbReference type="GO" id="GO:0008184">
    <property type="term" value="F:glycogen phosphorylase activity"/>
    <property type="evidence" value="ECO:0007669"/>
    <property type="project" value="InterPro"/>
</dbReference>
<keyword evidence="4 9" id="KW-0328">Glycosyltransferase</keyword>
<keyword evidence="7 9" id="KW-0119">Carbohydrate metabolism</keyword>
<comment type="function">
    <text evidence="9">Allosteric enzyme that catalyzes the rate-limiting step in glycogen catabolism, the phosphorolytic cleavage of glycogen to produce glucose-1-phosphate, and plays a central role in maintaining cellular and organismal glucose homeostasis.</text>
</comment>
<dbReference type="OMA" id="WLKQANP"/>
<evidence type="ECO:0000256" key="2">
    <source>
        <dbReference type="ARBA" id="ARBA00001933"/>
    </source>
</evidence>
<evidence type="ECO:0000256" key="3">
    <source>
        <dbReference type="ARBA" id="ARBA00006047"/>
    </source>
</evidence>
<dbReference type="InterPro" id="IPR000811">
    <property type="entry name" value="Glyco_trans_35"/>
</dbReference>
<keyword evidence="12" id="KW-1185">Reference proteome</keyword>
<dbReference type="NCBIfam" id="TIGR02093">
    <property type="entry name" value="P_ylase"/>
    <property type="match status" value="1"/>
</dbReference>
<dbReference type="SUPFAM" id="SSF53756">
    <property type="entry name" value="UDP-Glycosyltransferase/glycogen phosphorylase"/>
    <property type="match status" value="2"/>
</dbReference>
<evidence type="ECO:0000256" key="7">
    <source>
        <dbReference type="ARBA" id="ARBA00023277"/>
    </source>
</evidence>
<dbReference type="PANTHER" id="PTHR11468">
    <property type="entry name" value="GLYCOGEN PHOSPHORYLASE"/>
    <property type="match status" value="1"/>
</dbReference>
<dbReference type="PIRSF" id="PIRSF000460">
    <property type="entry name" value="Pprylas_GlgP"/>
    <property type="match status" value="1"/>
</dbReference>
<dbReference type="GO" id="GO:0030170">
    <property type="term" value="F:pyridoxal phosphate binding"/>
    <property type="evidence" value="ECO:0007669"/>
    <property type="project" value="InterPro"/>
</dbReference>
<keyword evidence="6 8" id="KW-0663">Pyridoxal phosphate</keyword>
<feature type="region of interest" description="Disordered" evidence="10">
    <location>
        <begin position="972"/>
        <end position="991"/>
    </location>
</feature>
<dbReference type="EMBL" id="VLTN01000061">
    <property type="protein sequence ID" value="KAA0147799.1"/>
    <property type="molecule type" value="Genomic_DNA"/>
</dbReference>
<dbReference type="Pfam" id="PF00343">
    <property type="entry name" value="Phosphorylase"/>
    <property type="match status" value="3"/>
</dbReference>
<feature type="compositionally biased region" description="Low complexity" evidence="10">
    <location>
        <begin position="822"/>
        <end position="832"/>
    </location>
</feature>
<dbReference type="Proteomes" id="UP000323011">
    <property type="component" value="Unassembled WGS sequence"/>
</dbReference>
<feature type="modified residue" description="N6-(pyridoxal phosphate)lysine" evidence="8">
    <location>
        <position position="761"/>
    </location>
</feature>
<dbReference type="EC" id="2.4.1.1" evidence="9"/>
<name>A0A5A8C5G6_CAFRO</name>
<dbReference type="PROSITE" id="PS00102">
    <property type="entry name" value="PHOSPHORYLASE"/>
    <property type="match status" value="1"/>
</dbReference>
<comment type="catalytic activity">
    <reaction evidence="1 9">
        <text>[(1-&gt;4)-alpha-D-glucosyl](n) + phosphate = [(1-&gt;4)-alpha-D-glucosyl](n-1) + alpha-D-glucose 1-phosphate</text>
        <dbReference type="Rhea" id="RHEA:41732"/>
        <dbReference type="Rhea" id="RHEA-COMP:9584"/>
        <dbReference type="Rhea" id="RHEA-COMP:9586"/>
        <dbReference type="ChEBI" id="CHEBI:15444"/>
        <dbReference type="ChEBI" id="CHEBI:43474"/>
        <dbReference type="ChEBI" id="CHEBI:58601"/>
        <dbReference type="EC" id="2.4.1.1"/>
    </reaction>
</comment>
<dbReference type="CDD" id="cd04300">
    <property type="entry name" value="GT35_Glycogen_Phosphorylase"/>
    <property type="match status" value="1"/>
</dbReference>
<organism evidence="11 12">
    <name type="scientific">Cafeteria roenbergensis</name>
    <name type="common">Marine flagellate</name>
    <dbReference type="NCBI Taxonomy" id="33653"/>
    <lineage>
        <taxon>Eukaryota</taxon>
        <taxon>Sar</taxon>
        <taxon>Stramenopiles</taxon>
        <taxon>Bigyra</taxon>
        <taxon>Opalozoa</taxon>
        <taxon>Bicosoecida</taxon>
        <taxon>Cafeteriaceae</taxon>
        <taxon>Cafeteria</taxon>
    </lineage>
</organism>
<evidence type="ECO:0000256" key="6">
    <source>
        <dbReference type="ARBA" id="ARBA00022898"/>
    </source>
</evidence>
<evidence type="ECO:0000256" key="10">
    <source>
        <dbReference type="SAM" id="MobiDB-lite"/>
    </source>
</evidence>
<dbReference type="GO" id="GO:0005737">
    <property type="term" value="C:cytoplasm"/>
    <property type="evidence" value="ECO:0007669"/>
    <property type="project" value="TreeGrafter"/>
</dbReference>
<dbReference type="GO" id="GO:0005980">
    <property type="term" value="P:glycogen catabolic process"/>
    <property type="evidence" value="ECO:0007669"/>
    <property type="project" value="TreeGrafter"/>
</dbReference>
<evidence type="ECO:0000313" key="11">
    <source>
        <dbReference type="EMBL" id="KAA0147799.1"/>
    </source>
</evidence>
<evidence type="ECO:0000256" key="4">
    <source>
        <dbReference type="ARBA" id="ARBA00022676"/>
    </source>
</evidence>
<sequence>MAALRHGASSGSAAAADSAEIKPALGARTASFSSITKEFPLLRMALGEMESEEVGDSKNTKLWELMGTYLCSDRHSIQRSIANHVELTLAASRFDFDASKCYRATAHSIRDRLIEAWNDTNAYFDRHDPKRVAYMSLEYLMGRAMQNALLNLDLEANYRDALGDMGFDLEKLYEEEPDAALGNGGLGRLAACFLDSLAALNMPAWGYGLRYTFGIFKQRIKGGDQVEVPDYWLTFGNPWEIERVDIVYPVRFYGEVITYTDEATGHERKRWRGGEVVMAVAYDNPVPGFDTFNTINLRLWKAAPSSEFDLSSFNAGDYMRAVEARQRAETISHVLYPADNHSSGKELRLKQQYLFVSATLQDVIRRFLKVPGRKWDDLPRKLAVQLNDTHPALAVADLMRILVDDHALPWDHAWSITRRVFSYTNHTLLPEALEKWPVDLLASLLPRHLEIIFLINWHWLQEVQHRHPGDTELLSRMSIVEEGMHKQVRMAHLAIVGSHAVNGVAAIHTHLLRTNVFPHFDAFFPGKFQNKTNGVTPRRWINQCNPELATLITRWLAKAGSSAAKPSKRGSSSKASAAMVPAAGAGTAWLKDLSRIEALREFADDETLHEEWRSVKADNKARLAAYIADEVGIRVDEEAIFDIQIKRIHEYKRQLLNCLWCIHRYTELKAMPKDAILDEIPRVVIFAGKAAPGYHLAKRIIKLIHCVGDVVNNDPAIQDTLKVVFLPNYNVSNAEVIIPGADLSQQISCAGMEASGTGNMKQAMNGALIMGTLDGANVEIGEECGWSNLFLFGARASEVPALREDLRFRTKTAVGSAAGAAASGPAGAAAASKEPSEEGDLVGADALSADEMADGFAAFDAVVARIRAGEFGEAGQFADVLNVLEPQNDYYLLRQDWPSYCIAQARVQTVYADRHQWTRMSILTSTGCGKFSSDRTIAEYCKDMWGITPLRRPDPKAGRQGIEIDPAVDETLTPAQRAERMGAGGAGAPSF</sequence>
<evidence type="ECO:0000256" key="5">
    <source>
        <dbReference type="ARBA" id="ARBA00022679"/>
    </source>
</evidence>
<dbReference type="InterPro" id="IPR011833">
    <property type="entry name" value="Glycg_phsphrylas"/>
</dbReference>
<protein>
    <recommendedName>
        <fullName evidence="9">Alpha-1,4 glucan phosphorylase</fullName>
        <ecNumber evidence="9">2.4.1.1</ecNumber>
    </recommendedName>
</protein>
<evidence type="ECO:0000256" key="9">
    <source>
        <dbReference type="RuleBase" id="RU000587"/>
    </source>
</evidence>
<dbReference type="Gene3D" id="3.40.50.2000">
    <property type="entry name" value="Glycogen Phosphorylase B"/>
    <property type="match status" value="4"/>
</dbReference>
<evidence type="ECO:0000256" key="8">
    <source>
        <dbReference type="PIRSR" id="PIRSR000460-1"/>
    </source>
</evidence>
<dbReference type="FunFam" id="3.40.50.2000:FF:000002">
    <property type="entry name" value="Alpha-1,4 glucan phosphorylase"/>
    <property type="match status" value="1"/>
</dbReference>
<comment type="cofactor">
    <cofactor evidence="2 9">
        <name>pyridoxal 5'-phosphate</name>
        <dbReference type="ChEBI" id="CHEBI:597326"/>
    </cofactor>
</comment>
<evidence type="ECO:0000256" key="1">
    <source>
        <dbReference type="ARBA" id="ARBA00001275"/>
    </source>
</evidence>
<dbReference type="PANTHER" id="PTHR11468:SF3">
    <property type="entry name" value="GLYCOGEN PHOSPHORYLASE, LIVER FORM"/>
    <property type="match status" value="1"/>
</dbReference>
<proteinExistence type="inferred from homology"/>
<comment type="similarity">
    <text evidence="3 9">Belongs to the glycogen phosphorylase family.</text>
</comment>
<dbReference type="InterPro" id="IPR035090">
    <property type="entry name" value="Pyridoxal_P_attach_site"/>
</dbReference>
<gene>
    <name evidence="11" type="ORF">FNF29_07143</name>
</gene>
<comment type="caution">
    <text evidence="11">The sequence shown here is derived from an EMBL/GenBank/DDBJ whole genome shotgun (WGS) entry which is preliminary data.</text>
</comment>
<reference evidence="11 12" key="1">
    <citation type="submission" date="2019-07" db="EMBL/GenBank/DDBJ databases">
        <title>Genomes of Cafeteria roenbergensis.</title>
        <authorList>
            <person name="Fischer M.G."/>
            <person name="Hackl T."/>
            <person name="Roman M."/>
        </authorList>
    </citation>
    <scope>NUCLEOTIDE SEQUENCE [LARGE SCALE GENOMIC DNA]</scope>
    <source>
        <strain evidence="11 12">BVI</strain>
    </source>
</reference>
<feature type="compositionally biased region" description="Gly residues" evidence="10">
    <location>
        <begin position="982"/>
        <end position="991"/>
    </location>
</feature>
<accession>A0A5A8C5G6</accession>